<keyword evidence="7" id="KW-1185">Reference proteome</keyword>
<name>A0A2U1E6K3_9FIRM</name>
<comment type="similarity">
    <text evidence="2">Belongs to the LemA family.</text>
</comment>
<keyword evidence="5" id="KW-0472">Membrane</keyword>
<dbReference type="SUPFAM" id="SSF140478">
    <property type="entry name" value="LemA-like"/>
    <property type="match status" value="1"/>
</dbReference>
<evidence type="ECO:0000313" key="6">
    <source>
        <dbReference type="EMBL" id="PVY95525.1"/>
    </source>
</evidence>
<gene>
    <name evidence="6" type="ORF">C7381_10150</name>
</gene>
<proteinExistence type="inferred from homology"/>
<reference evidence="6 7" key="1">
    <citation type="submission" date="2018-04" db="EMBL/GenBank/DDBJ databases">
        <title>Genomic Encyclopedia of Type Strains, Phase IV (KMG-IV): sequencing the most valuable type-strain genomes for metagenomic binning, comparative biology and taxonomic classification.</title>
        <authorList>
            <person name="Goeker M."/>
        </authorList>
    </citation>
    <scope>NUCLEOTIDE SEQUENCE [LARGE SCALE GENOMIC DNA]</scope>
    <source>
        <strain evidence="6 7">DSM 20705</strain>
    </source>
</reference>
<dbReference type="RefSeq" id="WP_034548301.1">
    <property type="nucleotide sequence ID" value="NZ_CAUPJO010000015.1"/>
</dbReference>
<dbReference type="EMBL" id="QEKV01000001">
    <property type="protein sequence ID" value="PVY95525.1"/>
    <property type="molecule type" value="Genomic_DNA"/>
</dbReference>
<evidence type="ECO:0000313" key="7">
    <source>
        <dbReference type="Proteomes" id="UP000245793"/>
    </source>
</evidence>
<dbReference type="InterPro" id="IPR007156">
    <property type="entry name" value="MamQ_LemA"/>
</dbReference>
<protein>
    <submittedName>
        <fullName evidence="6">LemA protein</fullName>
    </submittedName>
</protein>
<evidence type="ECO:0000256" key="4">
    <source>
        <dbReference type="ARBA" id="ARBA00022989"/>
    </source>
</evidence>
<evidence type="ECO:0000256" key="1">
    <source>
        <dbReference type="ARBA" id="ARBA00004167"/>
    </source>
</evidence>
<dbReference type="InterPro" id="IPR023353">
    <property type="entry name" value="LemA-like_dom_sf"/>
</dbReference>
<evidence type="ECO:0000256" key="3">
    <source>
        <dbReference type="ARBA" id="ARBA00022692"/>
    </source>
</evidence>
<organism evidence="6 7">
    <name type="scientific">Ezakiella coagulans</name>
    <dbReference type="NCBI Taxonomy" id="46507"/>
    <lineage>
        <taxon>Bacteria</taxon>
        <taxon>Bacillati</taxon>
        <taxon>Bacillota</taxon>
        <taxon>Tissierellia</taxon>
        <taxon>Ezakiella</taxon>
    </lineage>
</organism>
<evidence type="ECO:0000256" key="5">
    <source>
        <dbReference type="ARBA" id="ARBA00023136"/>
    </source>
</evidence>
<dbReference type="PANTHER" id="PTHR34478">
    <property type="entry name" value="PROTEIN LEMA"/>
    <property type="match status" value="1"/>
</dbReference>
<sequence>MKKLLPIIVVLVVIAVFLGGMYNGLVQQNEEVDSAWAQVENVLKKRADLIPNLVETVKGYAKHEEDIFVKVTEARSKVLDAKTPEQAAEANAELTKAIGDINVVVENYPELKANENFMALQAELSSIENELSTERMRYNDKVKVYNQDVKRFPKKIIAGMFGFSPKEYFQISEADKETPKVDFNK</sequence>
<keyword evidence="4" id="KW-1133">Transmembrane helix</keyword>
<keyword evidence="3" id="KW-0812">Transmembrane</keyword>
<comment type="caution">
    <text evidence="6">The sequence shown here is derived from an EMBL/GenBank/DDBJ whole genome shotgun (WGS) entry which is preliminary data.</text>
</comment>
<evidence type="ECO:0000256" key="2">
    <source>
        <dbReference type="ARBA" id="ARBA00008854"/>
    </source>
</evidence>
<dbReference type="PANTHER" id="PTHR34478:SF2">
    <property type="entry name" value="MEMBRANE PROTEIN"/>
    <property type="match status" value="1"/>
</dbReference>
<dbReference type="Gene3D" id="1.20.1440.20">
    <property type="entry name" value="LemA-like domain"/>
    <property type="match status" value="1"/>
</dbReference>
<dbReference type="Pfam" id="PF04011">
    <property type="entry name" value="LemA"/>
    <property type="match status" value="1"/>
</dbReference>
<dbReference type="Proteomes" id="UP000245793">
    <property type="component" value="Unassembled WGS sequence"/>
</dbReference>
<comment type="subcellular location">
    <subcellularLocation>
        <location evidence="1">Membrane</location>
        <topology evidence="1">Single-pass membrane protein</topology>
    </subcellularLocation>
</comment>
<accession>A0A2U1E6K3</accession>
<dbReference type="GO" id="GO:0016020">
    <property type="term" value="C:membrane"/>
    <property type="evidence" value="ECO:0007669"/>
    <property type="project" value="UniProtKB-SubCell"/>
</dbReference>
<dbReference type="AlphaFoldDB" id="A0A2U1E6K3"/>